<dbReference type="AlphaFoldDB" id="A0A9X2K1M4"/>
<comment type="caution">
    <text evidence="7">The sequence shown here is derived from an EMBL/GenBank/DDBJ whole genome shotgun (WGS) entry which is preliminary data.</text>
</comment>
<accession>A0A9X2K1M4</accession>
<gene>
    <name evidence="7" type="ORF">HD597_004148</name>
</gene>
<dbReference type="PANTHER" id="PTHR46577">
    <property type="entry name" value="HTH-TYPE TRANSCRIPTIONAL REGULATORY PROTEIN GABR"/>
    <property type="match status" value="1"/>
</dbReference>
<feature type="region of interest" description="Disordered" evidence="5">
    <location>
        <begin position="176"/>
        <end position="212"/>
    </location>
</feature>
<keyword evidence="4" id="KW-0804">Transcription</keyword>
<feature type="domain" description="HTH gntR-type" evidence="6">
    <location>
        <begin position="14"/>
        <end position="82"/>
    </location>
</feature>
<evidence type="ECO:0000256" key="3">
    <source>
        <dbReference type="ARBA" id="ARBA00023125"/>
    </source>
</evidence>
<evidence type="ECO:0000313" key="8">
    <source>
        <dbReference type="Proteomes" id="UP001139648"/>
    </source>
</evidence>
<reference evidence="7" key="1">
    <citation type="submission" date="2022-06" db="EMBL/GenBank/DDBJ databases">
        <title>Sequencing the genomes of 1000 actinobacteria strains.</title>
        <authorList>
            <person name="Klenk H.-P."/>
        </authorList>
    </citation>
    <scope>NUCLEOTIDE SEQUENCE</scope>
    <source>
        <strain evidence="7">DSM 46694</strain>
    </source>
</reference>
<evidence type="ECO:0000256" key="1">
    <source>
        <dbReference type="ARBA" id="ARBA00022898"/>
    </source>
</evidence>
<dbReference type="SMART" id="SM00345">
    <property type="entry name" value="HTH_GNTR"/>
    <property type="match status" value="1"/>
</dbReference>
<dbReference type="Proteomes" id="UP001139648">
    <property type="component" value="Unassembled WGS sequence"/>
</dbReference>
<dbReference type="PROSITE" id="PS50949">
    <property type="entry name" value="HTH_GNTR"/>
    <property type="match status" value="1"/>
</dbReference>
<sequence length="212" mass="22847">MSGSDLHLELTGSGGARVRLMRALREAIRSGRLAPGTRLPPYRALALDLGIARNTVAAAYAELVEEGWLTARQGSGTEVAYRAAPVEPDPRRAPARPSRPRIVHDMTPRSPDAVFPRSAWAASAYRALTAAPSDAFGVCSGYAHGLRLVSQVLRGPVAVEAYGLAFHRSLLTEATGWGPTGTRRTGHRVRHASRAHLRRRTGRPMPGPARPR</sequence>
<feature type="region of interest" description="Disordered" evidence="5">
    <location>
        <begin position="86"/>
        <end position="108"/>
    </location>
</feature>
<dbReference type="RefSeq" id="WP_253744261.1">
    <property type="nucleotide sequence ID" value="NZ_BAABKA010000103.1"/>
</dbReference>
<dbReference type="Pfam" id="PF00392">
    <property type="entry name" value="GntR"/>
    <property type="match status" value="1"/>
</dbReference>
<name>A0A9X2K1M4_9ACTN</name>
<evidence type="ECO:0000256" key="5">
    <source>
        <dbReference type="SAM" id="MobiDB-lite"/>
    </source>
</evidence>
<evidence type="ECO:0000259" key="6">
    <source>
        <dbReference type="PROSITE" id="PS50949"/>
    </source>
</evidence>
<proteinExistence type="predicted"/>
<dbReference type="InterPro" id="IPR000524">
    <property type="entry name" value="Tscrpt_reg_HTH_GntR"/>
</dbReference>
<dbReference type="PANTHER" id="PTHR46577:SF1">
    <property type="entry name" value="HTH-TYPE TRANSCRIPTIONAL REGULATORY PROTEIN GABR"/>
    <property type="match status" value="1"/>
</dbReference>
<keyword evidence="1" id="KW-0663">Pyridoxal phosphate</keyword>
<feature type="compositionally biased region" description="Basic residues" evidence="5">
    <location>
        <begin position="184"/>
        <end position="202"/>
    </location>
</feature>
<dbReference type="GO" id="GO:0003677">
    <property type="term" value="F:DNA binding"/>
    <property type="evidence" value="ECO:0007669"/>
    <property type="project" value="UniProtKB-KW"/>
</dbReference>
<dbReference type="InterPro" id="IPR051446">
    <property type="entry name" value="HTH_trans_reg/aminotransferase"/>
</dbReference>
<dbReference type="CDD" id="cd07377">
    <property type="entry name" value="WHTH_GntR"/>
    <property type="match status" value="1"/>
</dbReference>
<dbReference type="InterPro" id="IPR036390">
    <property type="entry name" value="WH_DNA-bd_sf"/>
</dbReference>
<dbReference type="InterPro" id="IPR036388">
    <property type="entry name" value="WH-like_DNA-bd_sf"/>
</dbReference>
<dbReference type="EMBL" id="JAMZEB010000002">
    <property type="protein sequence ID" value="MCP2357128.1"/>
    <property type="molecule type" value="Genomic_DNA"/>
</dbReference>
<keyword evidence="3 7" id="KW-0238">DNA-binding</keyword>
<evidence type="ECO:0000256" key="2">
    <source>
        <dbReference type="ARBA" id="ARBA00023015"/>
    </source>
</evidence>
<dbReference type="SUPFAM" id="SSF46785">
    <property type="entry name" value="Winged helix' DNA-binding domain"/>
    <property type="match status" value="1"/>
</dbReference>
<dbReference type="GO" id="GO:0003700">
    <property type="term" value="F:DNA-binding transcription factor activity"/>
    <property type="evidence" value="ECO:0007669"/>
    <property type="project" value="InterPro"/>
</dbReference>
<evidence type="ECO:0000256" key="4">
    <source>
        <dbReference type="ARBA" id="ARBA00023163"/>
    </source>
</evidence>
<evidence type="ECO:0000313" key="7">
    <source>
        <dbReference type="EMBL" id="MCP2357128.1"/>
    </source>
</evidence>
<protein>
    <submittedName>
        <fullName evidence="7">DNA-binding transcriptional regulator YhcF (GntR family)</fullName>
    </submittedName>
</protein>
<keyword evidence="2" id="KW-0805">Transcription regulation</keyword>
<organism evidence="7 8">
    <name type="scientific">Nonomuraea thailandensis</name>
    <dbReference type="NCBI Taxonomy" id="1188745"/>
    <lineage>
        <taxon>Bacteria</taxon>
        <taxon>Bacillati</taxon>
        <taxon>Actinomycetota</taxon>
        <taxon>Actinomycetes</taxon>
        <taxon>Streptosporangiales</taxon>
        <taxon>Streptosporangiaceae</taxon>
        <taxon>Nonomuraea</taxon>
    </lineage>
</organism>
<dbReference type="Gene3D" id="1.10.10.10">
    <property type="entry name" value="Winged helix-like DNA-binding domain superfamily/Winged helix DNA-binding domain"/>
    <property type="match status" value="1"/>
</dbReference>
<keyword evidence="8" id="KW-1185">Reference proteome</keyword>